<proteinExistence type="predicted"/>
<evidence type="ECO:0000313" key="1">
    <source>
        <dbReference type="EMBL" id="CAA9583336.1"/>
    </source>
</evidence>
<name>A0A6J4VUI3_9BACT</name>
<reference evidence="1" key="1">
    <citation type="submission" date="2020-02" db="EMBL/GenBank/DDBJ databases">
        <authorList>
            <person name="Meier V. D."/>
        </authorList>
    </citation>
    <scope>NUCLEOTIDE SEQUENCE</scope>
    <source>
        <strain evidence="1">AVDCRST_MAG18</strain>
    </source>
</reference>
<dbReference type="EMBL" id="CADCWN010000266">
    <property type="protein sequence ID" value="CAA9583336.1"/>
    <property type="molecule type" value="Genomic_DNA"/>
</dbReference>
<gene>
    <name evidence="1" type="ORF">AVDCRST_MAG18-3463</name>
</gene>
<dbReference type="AlphaFoldDB" id="A0A6J4VUI3"/>
<accession>A0A6J4VUI3</accession>
<sequence>MQGAFAPFPRSPYLIENYLREERCWLVPPHTLLIEID</sequence>
<organism evidence="1">
    <name type="scientific">uncultured Thermomicrobiales bacterium</name>
    <dbReference type="NCBI Taxonomy" id="1645740"/>
    <lineage>
        <taxon>Bacteria</taxon>
        <taxon>Pseudomonadati</taxon>
        <taxon>Thermomicrobiota</taxon>
        <taxon>Thermomicrobia</taxon>
        <taxon>Thermomicrobiales</taxon>
        <taxon>environmental samples</taxon>
    </lineage>
</organism>
<protein>
    <submittedName>
        <fullName evidence="1">Uncharacterized protein</fullName>
    </submittedName>
</protein>